<dbReference type="SFLD" id="SFLDG00358">
    <property type="entry name" value="Main_(cytGST)"/>
    <property type="match status" value="1"/>
</dbReference>
<gene>
    <name evidence="5" type="ORF">EJ04DRAFT_542682</name>
</gene>
<dbReference type="Gene3D" id="3.40.30.10">
    <property type="entry name" value="Glutaredoxin"/>
    <property type="match status" value="1"/>
</dbReference>
<proteinExistence type="inferred from homology"/>
<dbReference type="Proteomes" id="UP000799444">
    <property type="component" value="Unassembled WGS sequence"/>
</dbReference>
<keyword evidence="6" id="KW-1185">Reference proteome</keyword>
<evidence type="ECO:0000259" key="4">
    <source>
        <dbReference type="PROSITE" id="PS50405"/>
    </source>
</evidence>
<evidence type="ECO:0000313" key="6">
    <source>
        <dbReference type="Proteomes" id="UP000799444"/>
    </source>
</evidence>
<evidence type="ECO:0000313" key="5">
    <source>
        <dbReference type="EMBL" id="KAF2736016.1"/>
    </source>
</evidence>
<dbReference type="Pfam" id="PF02798">
    <property type="entry name" value="GST_N"/>
    <property type="match status" value="1"/>
</dbReference>
<accession>A0A9P4R343</accession>
<dbReference type="Gene3D" id="1.20.1050.10">
    <property type="match status" value="1"/>
</dbReference>
<dbReference type="InterPro" id="IPR040079">
    <property type="entry name" value="Glutathione_S-Trfase"/>
</dbReference>
<dbReference type="InterPro" id="IPR004046">
    <property type="entry name" value="GST_C"/>
</dbReference>
<dbReference type="InterPro" id="IPR010987">
    <property type="entry name" value="Glutathione-S-Trfase_C-like"/>
</dbReference>
<protein>
    <submittedName>
        <fullName evidence="5">Glutathione S-transferase</fullName>
    </submittedName>
</protein>
<sequence length="255" mass="29070">MSVSTIQLWGHWGAPNPWKVATVLEALSLPYSIHFLELSEAKNEEYLKLNPNGRLPTIQDPNTGLTLWESGAIIQYLVDHYDKDGKISYTTFPEKCFTQQWLAFQISGQGPYFGQATWFARFHVETLPSATERYINEIMRVVGVLEIALTRNGAGWLVGEKCTYADLAFVTWAAVGEGLLKEMGKYDGFEEKFPTYVDWMRRLGERGEVRAIKERMQKGREQHGLKYNISTLVNLDSTSAPYTHHTQLTNQALTR</sequence>
<dbReference type="PROSITE" id="PS50404">
    <property type="entry name" value="GST_NTER"/>
    <property type="match status" value="1"/>
</dbReference>
<dbReference type="EMBL" id="ML996129">
    <property type="protein sequence ID" value="KAF2736016.1"/>
    <property type="molecule type" value="Genomic_DNA"/>
</dbReference>
<name>A0A9P4R343_9PLEO</name>
<dbReference type="AlphaFoldDB" id="A0A9P4R343"/>
<dbReference type="PROSITE" id="PS50405">
    <property type="entry name" value="GST_CTER"/>
    <property type="match status" value="1"/>
</dbReference>
<comment type="similarity">
    <text evidence="1 2">Belongs to the GST superfamily.</text>
</comment>
<dbReference type="PANTHER" id="PTHR44051:SF3">
    <property type="entry name" value="TRANSCRIPTIONAL REGULATOR URE2"/>
    <property type="match status" value="1"/>
</dbReference>
<dbReference type="CDD" id="cd03048">
    <property type="entry name" value="GST_N_Ure2p_like"/>
    <property type="match status" value="1"/>
</dbReference>
<dbReference type="InterPro" id="IPR004045">
    <property type="entry name" value="Glutathione_S-Trfase_N"/>
</dbReference>
<feature type="domain" description="GST N-terminal" evidence="3">
    <location>
        <begin position="4"/>
        <end position="85"/>
    </location>
</feature>
<feature type="domain" description="GST C-terminal" evidence="4">
    <location>
        <begin position="91"/>
        <end position="227"/>
    </location>
</feature>
<dbReference type="SUPFAM" id="SSF52833">
    <property type="entry name" value="Thioredoxin-like"/>
    <property type="match status" value="1"/>
</dbReference>
<dbReference type="SUPFAM" id="SSF47616">
    <property type="entry name" value="GST C-terminal domain-like"/>
    <property type="match status" value="1"/>
</dbReference>
<evidence type="ECO:0000259" key="3">
    <source>
        <dbReference type="PROSITE" id="PS50404"/>
    </source>
</evidence>
<comment type="caution">
    <text evidence="5">The sequence shown here is derived from an EMBL/GenBank/DDBJ whole genome shotgun (WGS) entry which is preliminary data.</text>
</comment>
<evidence type="ECO:0000256" key="1">
    <source>
        <dbReference type="ARBA" id="ARBA00007409"/>
    </source>
</evidence>
<dbReference type="OrthoDB" id="422574at2759"/>
<organism evidence="5 6">
    <name type="scientific">Polyplosphaeria fusca</name>
    <dbReference type="NCBI Taxonomy" id="682080"/>
    <lineage>
        <taxon>Eukaryota</taxon>
        <taxon>Fungi</taxon>
        <taxon>Dikarya</taxon>
        <taxon>Ascomycota</taxon>
        <taxon>Pezizomycotina</taxon>
        <taxon>Dothideomycetes</taxon>
        <taxon>Pleosporomycetidae</taxon>
        <taxon>Pleosporales</taxon>
        <taxon>Tetraplosphaeriaceae</taxon>
        <taxon>Polyplosphaeria</taxon>
    </lineage>
</organism>
<dbReference type="SFLD" id="SFLDS00019">
    <property type="entry name" value="Glutathione_Transferase_(cytos"/>
    <property type="match status" value="1"/>
</dbReference>
<dbReference type="PANTHER" id="PTHR44051">
    <property type="entry name" value="GLUTATHIONE S-TRANSFERASE-RELATED"/>
    <property type="match status" value="1"/>
</dbReference>
<reference evidence="5" key="1">
    <citation type="journal article" date="2020" name="Stud. Mycol.">
        <title>101 Dothideomycetes genomes: a test case for predicting lifestyles and emergence of pathogens.</title>
        <authorList>
            <person name="Haridas S."/>
            <person name="Albert R."/>
            <person name="Binder M."/>
            <person name="Bloem J."/>
            <person name="Labutti K."/>
            <person name="Salamov A."/>
            <person name="Andreopoulos B."/>
            <person name="Baker S."/>
            <person name="Barry K."/>
            <person name="Bills G."/>
            <person name="Bluhm B."/>
            <person name="Cannon C."/>
            <person name="Castanera R."/>
            <person name="Culley D."/>
            <person name="Daum C."/>
            <person name="Ezra D."/>
            <person name="Gonzalez J."/>
            <person name="Henrissat B."/>
            <person name="Kuo A."/>
            <person name="Liang C."/>
            <person name="Lipzen A."/>
            <person name="Lutzoni F."/>
            <person name="Magnuson J."/>
            <person name="Mondo S."/>
            <person name="Nolan M."/>
            <person name="Ohm R."/>
            <person name="Pangilinan J."/>
            <person name="Park H.-J."/>
            <person name="Ramirez L."/>
            <person name="Alfaro M."/>
            <person name="Sun H."/>
            <person name="Tritt A."/>
            <person name="Yoshinaga Y."/>
            <person name="Zwiers L.-H."/>
            <person name="Turgeon B."/>
            <person name="Goodwin S."/>
            <person name="Spatafora J."/>
            <person name="Crous P."/>
            <person name="Grigoriev I."/>
        </authorList>
    </citation>
    <scope>NUCLEOTIDE SEQUENCE</scope>
    <source>
        <strain evidence="5">CBS 125425</strain>
    </source>
</reference>
<dbReference type="InterPro" id="IPR036249">
    <property type="entry name" value="Thioredoxin-like_sf"/>
</dbReference>
<dbReference type="InterPro" id="IPR036282">
    <property type="entry name" value="Glutathione-S-Trfase_C_sf"/>
</dbReference>
<evidence type="ECO:0000256" key="2">
    <source>
        <dbReference type="RuleBase" id="RU003494"/>
    </source>
</evidence>
<dbReference type="Pfam" id="PF00043">
    <property type="entry name" value="GST_C"/>
    <property type="match status" value="1"/>
</dbReference>